<dbReference type="Pfam" id="PF01487">
    <property type="entry name" value="DHquinase_I"/>
    <property type="match status" value="1"/>
</dbReference>
<comment type="caution">
    <text evidence="2">The sequence shown here is derived from an EMBL/GenBank/DDBJ whole genome shotgun (WGS) entry which is preliminary data.</text>
</comment>
<evidence type="ECO:0000313" key="2">
    <source>
        <dbReference type="EMBL" id="KPC61574.1"/>
    </source>
</evidence>
<evidence type="ECO:0000259" key="1">
    <source>
        <dbReference type="Pfam" id="PF08501"/>
    </source>
</evidence>
<dbReference type="SUPFAM" id="SSF53223">
    <property type="entry name" value="Aminoacid dehydrogenase-like, N-terminal domain"/>
    <property type="match status" value="1"/>
</dbReference>
<dbReference type="Gene3D" id="3.40.50.720">
    <property type="entry name" value="NAD(P)-binding Rossmann-like Domain"/>
    <property type="match status" value="1"/>
</dbReference>
<dbReference type="InterPro" id="IPR046346">
    <property type="entry name" value="Aminoacid_DH-like_N_sf"/>
</dbReference>
<dbReference type="PANTHER" id="PTHR21089:SF9">
    <property type="entry name" value="SHIKIMATE DEHYDROGENASE-LIKE PROTEIN HI_0607"/>
    <property type="match status" value="1"/>
</dbReference>
<dbReference type="PANTHER" id="PTHR21089">
    <property type="entry name" value="SHIKIMATE DEHYDROGENASE"/>
    <property type="match status" value="1"/>
</dbReference>
<organism evidence="2 3">
    <name type="scientific">Streptomyces chattanoogensis</name>
    <dbReference type="NCBI Taxonomy" id="66876"/>
    <lineage>
        <taxon>Bacteria</taxon>
        <taxon>Bacillati</taxon>
        <taxon>Actinomycetota</taxon>
        <taxon>Actinomycetes</taxon>
        <taxon>Kitasatosporales</taxon>
        <taxon>Streptomycetaceae</taxon>
        <taxon>Streptomyces</taxon>
    </lineage>
</organism>
<dbReference type="RefSeq" id="WP_053925548.1">
    <property type="nucleotide sequence ID" value="NZ_LGKG01000146.1"/>
</dbReference>
<dbReference type="SUPFAM" id="SSF51569">
    <property type="entry name" value="Aldolase"/>
    <property type="match status" value="1"/>
</dbReference>
<dbReference type="GO" id="GO:0009423">
    <property type="term" value="P:chorismate biosynthetic process"/>
    <property type="evidence" value="ECO:0007669"/>
    <property type="project" value="TreeGrafter"/>
</dbReference>
<proteinExistence type="predicted"/>
<dbReference type="InterPro" id="IPR013708">
    <property type="entry name" value="Shikimate_DH-bd_N"/>
</dbReference>
<feature type="domain" description="Shikimate dehydrogenase substrate binding N-terminal" evidence="1">
    <location>
        <begin position="235"/>
        <end position="317"/>
    </location>
</feature>
<dbReference type="InterPro" id="IPR036291">
    <property type="entry name" value="NAD(P)-bd_dom_sf"/>
</dbReference>
<dbReference type="Pfam" id="PF08501">
    <property type="entry name" value="Shikimate_dh_N"/>
    <property type="match status" value="1"/>
</dbReference>
<dbReference type="EMBL" id="LGKG01000146">
    <property type="protein sequence ID" value="KPC61574.1"/>
    <property type="molecule type" value="Genomic_DNA"/>
</dbReference>
<dbReference type="InterPro" id="IPR022893">
    <property type="entry name" value="Shikimate_DH_fam"/>
</dbReference>
<protein>
    <recommendedName>
        <fullName evidence="1">Shikimate dehydrogenase substrate binding N-terminal domain-containing protein</fullName>
    </recommendedName>
</protein>
<dbReference type="Gene3D" id="3.20.20.70">
    <property type="entry name" value="Aldolase class I"/>
    <property type="match status" value="1"/>
</dbReference>
<dbReference type="PATRIC" id="fig|66876.3.peg.5118"/>
<name>A0A0N1JX71_9ACTN</name>
<dbReference type="SUPFAM" id="SSF51735">
    <property type="entry name" value="NAD(P)-binding Rossmann-fold domains"/>
    <property type="match status" value="1"/>
</dbReference>
<dbReference type="Gene3D" id="3.40.50.10860">
    <property type="entry name" value="Leucine Dehydrogenase, chain A, domain 1"/>
    <property type="match status" value="1"/>
</dbReference>
<dbReference type="GO" id="GO:0019632">
    <property type="term" value="P:shikimate metabolic process"/>
    <property type="evidence" value="ECO:0007669"/>
    <property type="project" value="TreeGrafter"/>
</dbReference>
<dbReference type="InterPro" id="IPR001381">
    <property type="entry name" value="DHquinase_I"/>
</dbReference>
<dbReference type="GO" id="GO:0003855">
    <property type="term" value="F:3-dehydroquinate dehydratase activity"/>
    <property type="evidence" value="ECO:0007669"/>
    <property type="project" value="InterPro"/>
</dbReference>
<dbReference type="GO" id="GO:0005829">
    <property type="term" value="C:cytosol"/>
    <property type="evidence" value="ECO:0007669"/>
    <property type="project" value="TreeGrafter"/>
</dbReference>
<dbReference type="GO" id="GO:0004764">
    <property type="term" value="F:shikimate 3-dehydrogenase (NADP+) activity"/>
    <property type="evidence" value="ECO:0007669"/>
    <property type="project" value="InterPro"/>
</dbReference>
<dbReference type="InterPro" id="IPR013785">
    <property type="entry name" value="Aldolase_TIM"/>
</dbReference>
<evidence type="ECO:0000313" key="3">
    <source>
        <dbReference type="Proteomes" id="UP000037982"/>
    </source>
</evidence>
<reference evidence="3" key="1">
    <citation type="submission" date="2015-07" db="EMBL/GenBank/DDBJ databases">
        <authorList>
            <person name="Ju K.-S."/>
            <person name="Doroghazi J.R."/>
            <person name="Metcalf W.W."/>
        </authorList>
    </citation>
    <scope>NUCLEOTIDE SEQUENCE [LARGE SCALE GENOMIC DNA]</scope>
    <source>
        <strain evidence="3">NRRL ISP-5002</strain>
    </source>
</reference>
<dbReference type="Proteomes" id="UP000037982">
    <property type="component" value="Unassembled WGS sequence"/>
</dbReference>
<gene>
    <name evidence="2" type="ORF">ADL29_23360</name>
</gene>
<keyword evidence="3" id="KW-1185">Reference proteome</keyword>
<accession>A0A0N1JX71</accession>
<sequence>MASLNGGRRADLVAVAAAPDDLGPGRVRGACRTPAGPTGLEVRADLVGDPDPYRLRRQAPGPLTYTLRSCRQGGRYQGGAVERRARLLRAAAHYDLVDLEWPEDLVPELTAGIPPRQRRISWQGAEGDRLGLHTRFAAMAAVPAALYLLVLDPPADGESASAPELLAALGRSDVTAFETGEGGTWTRILAPWLGAPTAFGRLGGPGDDGMPGLRQLVEDYGLPALPRLTDLYGIAGGSVALSLSPRVHNAVLREYGLPARYLPFATDSLAGLLRRTAALGRASGLRLRGLTLKPPHKEAGVALADMVSPQARAVRAATALFHRNGCWQADTTDLAGALHTLQRSGVDPAGQRVAVLGCGPAGRAAGLALHRAGASVTMVNRGPERGRQAAALTGLPYVPWTEFAVRGHQVLVHATPLADRAPFPPADADPDTVVLELVYRDGPTALAAAARARGLRVIDGREVLLTQVREQFRLLTGRHMPLGTAQAALARGGPRADISVGDEDIGIKDISVGDDFQESEAS</sequence>
<dbReference type="AlphaFoldDB" id="A0A0N1JX71"/>
<dbReference type="GO" id="GO:0050661">
    <property type="term" value="F:NADP binding"/>
    <property type="evidence" value="ECO:0007669"/>
    <property type="project" value="TreeGrafter"/>
</dbReference>